<keyword evidence="2" id="KW-1185">Reference proteome</keyword>
<dbReference type="AlphaFoldDB" id="A0A6L7GDN9"/>
<sequence>MHIPGWFLAACGSATLASCGQPLGEYELETIQLTAEAPLPEGVRAPIYGRYLKVELSSETSLTAIADTIDGVYAHADFCPFSDPYSLTTFGPFSSDNVDLQVPSFAEPLQRGPDGKFHYNVFIVPKHPMPNVTYSKAARERETYDIGSNGRDVCLMIDAPGYDIIKSKSGLIRIPYEQIAASLSSGL</sequence>
<reference evidence="1 2" key="1">
    <citation type="submission" date="2019-12" db="EMBL/GenBank/DDBJ databases">
        <title>Genomic-based taxomic classification of the family Erythrobacteraceae.</title>
        <authorList>
            <person name="Xu L."/>
        </authorList>
    </citation>
    <scope>NUCLEOTIDE SEQUENCE [LARGE SCALE GENOMIC DNA]</scope>
    <source>
        <strain evidence="1 2">KCTC 52259</strain>
    </source>
</reference>
<dbReference type="RefSeq" id="WP_160599863.1">
    <property type="nucleotide sequence ID" value="NZ_WTYU01000001.1"/>
</dbReference>
<evidence type="ECO:0000313" key="1">
    <source>
        <dbReference type="EMBL" id="MXP13605.1"/>
    </source>
</evidence>
<evidence type="ECO:0000313" key="2">
    <source>
        <dbReference type="Proteomes" id="UP000473531"/>
    </source>
</evidence>
<dbReference type="Proteomes" id="UP000473531">
    <property type="component" value="Unassembled WGS sequence"/>
</dbReference>
<organism evidence="1 2">
    <name type="scientific">Allopontixanthobacter confluentis</name>
    <dbReference type="NCBI Taxonomy" id="1849021"/>
    <lineage>
        <taxon>Bacteria</taxon>
        <taxon>Pseudomonadati</taxon>
        <taxon>Pseudomonadota</taxon>
        <taxon>Alphaproteobacteria</taxon>
        <taxon>Sphingomonadales</taxon>
        <taxon>Erythrobacteraceae</taxon>
        <taxon>Allopontixanthobacter</taxon>
    </lineage>
</organism>
<gene>
    <name evidence="1" type="ORF">GRI44_02405</name>
</gene>
<name>A0A6L7GDN9_9SPHN</name>
<dbReference type="OrthoDB" id="7432678at2"/>
<dbReference type="EMBL" id="WTYU01000001">
    <property type="protein sequence ID" value="MXP13605.1"/>
    <property type="molecule type" value="Genomic_DNA"/>
</dbReference>
<proteinExistence type="predicted"/>
<protein>
    <submittedName>
        <fullName evidence="1">Uncharacterized protein</fullName>
    </submittedName>
</protein>
<comment type="caution">
    <text evidence="1">The sequence shown here is derived from an EMBL/GenBank/DDBJ whole genome shotgun (WGS) entry which is preliminary data.</text>
</comment>
<accession>A0A6L7GDN9</accession>